<protein>
    <submittedName>
        <fullName evidence="1">Uncharacterized protein</fullName>
    </submittedName>
</protein>
<accession>A0A979GVR1</accession>
<gene>
    <name evidence="1" type="ordered locus">Cpin_4059</name>
</gene>
<sequence length="85" mass="9749">MLQRAGSSEVLNAAYTAADRAIANMQIIINLALNISKYLIVNNRIADRLQIVNDSRSITGEQYMKLRQLAVIELRLYVCRYFRSE</sequence>
<dbReference type="Proteomes" id="UP000002215">
    <property type="component" value="Chromosome"/>
</dbReference>
<dbReference type="KEGG" id="cpi:Cpin_4059"/>
<organism evidence="1 2">
    <name type="scientific">Chitinophaga pinensis (strain ATCC 43595 / DSM 2588 / LMG 13176 / NBRC 15968 / NCIMB 11800 / UQM 2034)</name>
    <dbReference type="NCBI Taxonomy" id="485918"/>
    <lineage>
        <taxon>Bacteria</taxon>
        <taxon>Pseudomonadati</taxon>
        <taxon>Bacteroidota</taxon>
        <taxon>Chitinophagia</taxon>
        <taxon>Chitinophagales</taxon>
        <taxon>Chitinophagaceae</taxon>
        <taxon>Chitinophaga</taxon>
    </lineage>
</organism>
<reference evidence="1 2" key="2">
    <citation type="journal article" date="2010" name="Stand. Genomic Sci.">
        <title>Complete genome sequence of Chitinophaga pinensis type strain (UQM 2034).</title>
        <authorList>
            <person name="Glavina Del Rio T."/>
            <person name="Abt B."/>
            <person name="Spring S."/>
            <person name="Lapidus A."/>
            <person name="Nolan M."/>
            <person name="Tice H."/>
            <person name="Copeland A."/>
            <person name="Cheng J.F."/>
            <person name="Chen F."/>
            <person name="Bruce D."/>
            <person name="Goodwin L."/>
            <person name="Pitluck S."/>
            <person name="Ivanova N."/>
            <person name="Mavromatis K."/>
            <person name="Mikhailova N."/>
            <person name="Pati A."/>
            <person name="Chen A."/>
            <person name="Palaniappan K."/>
            <person name="Land M."/>
            <person name="Hauser L."/>
            <person name="Chang Y.J."/>
            <person name="Jeffries C.D."/>
            <person name="Chain P."/>
            <person name="Saunders E."/>
            <person name="Detter J.C."/>
            <person name="Brettin T."/>
            <person name="Rohde M."/>
            <person name="Goker M."/>
            <person name="Bristow J."/>
            <person name="Eisen J.A."/>
            <person name="Markowitz V."/>
            <person name="Hugenholtz P."/>
            <person name="Kyrpides N.C."/>
            <person name="Klenk H.P."/>
            <person name="Lucas S."/>
        </authorList>
    </citation>
    <scope>NUCLEOTIDE SEQUENCE [LARGE SCALE GENOMIC DNA]</scope>
    <source>
        <strain evidence="2">ATCC 43595 / DSM 2588 / LMG 13176 / NBRC 15968 / NCIMB 11800 / UQM 2034</strain>
    </source>
</reference>
<reference evidence="2" key="1">
    <citation type="submission" date="2009-08" db="EMBL/GenBank/DDBJ databases">
        <title>The complete genome of Chitinophaga pinensis DSM 2588.</title>
        <authorList>
            <consortium name="US DOE Joint Genome Institute (JGI-PGF)"/>
            <person name="Lucas S."/>
            <person name="Copeland A."/>
            <person name="Lapidus A."/>
            <person name="Glavina del Rio T."/>
            <person name="Dalin E."/>
            <person name="Tice H."/>
            <person name="Bruce D."/>
            <person name="Goodwin L."/>
            <person name="Pitluck S."/>
            <person name="Kyrpides N."/>
            <person name="Mavromatis K."/>
            <person name="Ivanova N."/>
            <person name="Mikhailova N."/>
            <person name="Sims D."/>
            <person name="Meinche L."/>
            <person name="Brettin T."/>
            <person name="Detter J.C."/>
            <person name="Han C."/>
            <person name="Larimer F."/>
            <person name="Land M."/>
            <person name="Hauser L."/>
            <person name="Markowitz V."/>
            <person name="Cheng J.-F."/>
            <person name="Hugenholtz P."/>
            <person name="Woyke T."/>
            <person name="Wu D."/>
            <person name="Spring S."/>
            <person name="Klenk H.-P."/>
            <person name="Eisen J.A."/>
        </authorList>
    </citation>
    <scope>NUCLEOTIDE SEQUENCE [LARGE SCALE GENOMIC DNA]</scope>
    <source>
        <strain evidence="2">ATCC 43595 / DSM 2588 / LMG 13176 / NBRC 15968 / NCIMB 11800 / UQM 2034</strain>
    </source>
</reference>
<dbReference type="AlphaFoldDB" id="A0A979GVR1"/>
<dbReference type="EMBL" id="CP001699">
    <property type="protein sequence ID" value="ACU61519.1"/>
    <property type="molecule type" value="Genomic_DNA"/>
</dbReference>
<proteinExistence type="predicted"/>
<evidence type="ECO:0000313" key="2">
    <source>
        <dbReference type="Proteomes" id="UP000002215"/>
    </source>
</evidence>
<name>A0A979GVR1_CHIPD</name>
<evidence type="ECO:0000313" key="1">
    <source>
        <dbReference type="EMBL" id="ACU61519.1"/>
    </source>
</evidence>